<evidence type="ECO:0000313" key="3">
    <source>
        <dbReference type="Proteomes" id="UP000593562"/>
    </source>
</evidence>
<accession>A0A7J7DE54</accession>
<protein>
    <submittedName>
        <fullName evidence="2">Uncharacterized protein</fullName>
    </submittedName>
</protein>
<comment type="caution">
    <text evidence="2">The sequence shown here is derived from an EMBL/GenBank/DDBJ whole genome shotgun (WGS) entry which is preliminary data.</text>
</comment>
<keyword evidence="3" id="KW-1185">Reference proteome</keyword>
<name>A0A7J7DE54_TRIWF</name>
<reference evidence="2 3" key="1">
    <citation type="journal article" date="2020" name="Nat. Commun.">
        <title>Genome of Tripterygium wilfordii and identification of cytochrome P450 involved in triptolide biosynthesis.</title>
        <authorList>
            <person name="Tu L."/>
            <person name="Su P."/>
            <person name="Zhang Z."/>
            <person name="Gao L."/>
            <person name="Wang J."/>
            <person name="Hu T."/>
            <person name="Zhou J."/>
            <person name="Zhang Y."/>
            <person name="Zhao Y."/>
            <person name="Liu Y."/>
            <person name="Song Y."/>
            <person name="Tong Y."/>
            <person name="Lu Y."/>
            <person name="Yang J."/>
            <person name="Xu C."/>
            <person name="Jia M."/>
            <person name="Peters R.J."/>
            <person name="Huang L."/>
            <person name="Gao W."/>
        </authorList>
    </citation>
    <scope>NUCLEOTIDE SEQUENCE [LARGE SCALE GENOMIC DNA]</scope>
    <source>
        <strain evidence="3">cv. XIE 37</strain>
        <tissue evidence="2">Leaf</tissue>
    </source>
</reference>
<feature type="region of interest" description="Disordered" evidence="1">
    <location>
        <begin position="207"/>
        <end position="289"/>
    </location>
</feature>
<feature type="compositionally biased region" description="Polar residues" evidence="1">
    <location>
        <begin position="207"/>
        <end position="219"/>
    </location>
</feature>
<evidence type="ECO:0000313" key="2">
    <source>
        <dbReference type="EMBL" id="KAF5744603.1"/>
    </source>
</evidence>
<dbReference type="InParanoid" id="A0A7J7DE54"/>
<gene>
    <name evidence="2" type="ORF">HS088_TW07G00178</name>
</gene>
<organism evidence="2 3">
    <name type="scientific">Tripterygium wilfordii</name>
    <name type="common">Thunder God vine</name>
    <dbReference type="NCBI Taxonomy" id="458696"/>
    <lineage>
        <taxon>Eukaryota</taxon>
        <taxon>Viridiplantae</taxon>
        <taxon>Streptophyta</taxon>
        <taxon>Embryophyta</taxon>
        <taxon>Tracheophyta</taxon>
        <taxon>Spermatophyta</taxon>
        <taxon>Magnoliopsida</taxon>
        <taxon>eudicotyledons</taxon>
        <taxon>Gunneridae</taxon>
        <taxon>Pentapetalae</taxon>
        <taxon>rosids</taxon>
        <taxon>fabids</taxon>
        <taxon>Celastrales</taxon>
        <taxon>Celastraceae</taxon>
        <taxon>Tripterygium</taxon>
    </lineage>
</organism>
<evidence type="ECO:0000256" key="1">
    <source>
        <dbReference type="SAM" id="MobiDB-lite"/>
    </source>
</evidence>
<proteinExistence type="predicted"/>
<dbReference type="EMBL" id="JAAARO010000007">
    <property type="protein sequence ID" value="KAF5744603.1"/>
    <property type="molecule type" value="Genomic_DNA"/>
</dbReference>
<dbReference type="AlphaFoldDB" id="A0A7J7DE54"/>
<sequence length="289" mass="32367">MIMAGAEPKYDYLDSGDNVRESVPNQMNPPLKCEGDGCYHSMGNDRPPCLPENCTFKNLGPEGNHAGLSDKEEKFHQVEIKYDEEMQYIYGDLEPLEESKYLVLHDCEPKSWPGRLRAQPCDDGFETFEPTFALTEPQWKPNAGSPILENDLTLPNFDTKPNISMVLKLKLRAGVEFTLRPQPQCSMMVEQNVQAEAESASSILQESNPVRESTMTMQPEGNAAESEENYEPKNRHSGLRTPPCGDHIEALKPTSAQAQPQLKRKTGNLIIDSAVIRKGKRGKRRGSCE</sequence>
<feature type="compositionally biased region" description="Basic residues" evidence="1">
    <location>
        <begin position="277"/>
        <end position="289"/>
    </location>
</feature>
<dbReference type="Proteomes" id="UP000593562">
    <property type="component" value="Unassembled WGS sequence"/>
</dbReference>